<dbReference type="EMBL" id="BNDY01000017">
    <property type="protein sequence ID" value="GHI42941.1"/>
    <property type="molecule type" value="Genomic_DNA"/>
</dbReference>
<dbReference type="InterPro" id="IPR046175">
    <property type="entry name" value="DUF6177"/>
</dbReference>
<gene>
    <name evidence="1" type="ORF">Sviol_73490</name>
</gene>
<proteinExistence type="predicted"/>
<comment type="caution">
    <text evidence="1">The sequence shown here is derived from an EMBL/GenBank/DDBJ whole genome shotgun (WGS) entry which is preliminary data.</text>
</comment>
<accession>A0ABQ3R077</accession>
<sequence length="478" mass="49324">MTKDVIALTPKMPDTWALLAGLYAGGPGLSVDTGHDGAVVQLCAADGRPLVSLEAPLLVQVPGEAERLLGGQVTPPDGPFWWTEARASTAAPEAERLAGSVAGRLTTLLGGTAWPPGAASTEVVPVAEDASDAGVSARPAAGGAHPTVDVLTESTAVVMCDRPVIALTAWLSHILRAAVESRRALQIVTPPGVRLSLPLRTALTGAPNRWVVKDPDCGYYDGLSGAVLRWQDGTFAPARDASGEAVVSEAFTAPALTSERQLIVAFRTVHNADENLVLGHALSAAWEALTGAAPAGWGTAEPINLPWSARQLTDLARERAPEPTQLLAVGDPARPALAGLRVSRVERGVAADATLTLGYGADEAPPLDAIEPLARVLAGSHGLTHMLVTLRRGRRDLAVPAHFEAPPIPVSYTLGAEGVRSAGLAHAGRPPLAVRPVRLGPAAGPALYYPLGDGTDAATWPMLEKLTAHLEGPGAPLG</sequence>
<reference evidence="1" key="1">
    <citation type="submission" date="2024-05" db="EMBL/GenBank/DDBJ databases">
        <title>Whole genome shotgun sequence of Streptomyces violascens NBRC 12920.</title>
        <authorList>
            <person name="Komaki H."/>
            <person name="Tamura T."/>
        </authorList>
    </citation>
    <scope>NUCLEOTIDE SEQUENCE</scope>
    <source>
        <strain evidence="1">NBRC 12920</strain>
    </source>
</reference>
<dbReference type="Pfam" id="PF19674">
    <property type="entry name" value="DUF6177"/>
    <property type="match status" value="1"/>
</dbReference>
<evidence type="ECO:0000313" key="2">
    <source>
        <dbReference type="Proteomes" id="UP001050808"/>
    </source>
</evidence>
<dbReference type="RefSeq" id="WP_189962635.1">
    <property type="nucleotide sequence ID" value="NZ_BMUA01000006.1"/>
</dbReference>
<evidence type="ECO:0000313" key="1">
    <source>
        <dbReference type="EMBL" id="GHI42941.1"/>
    </source>
</evidence>
<organism evidence="1 2">
    <name type="scientific">Streptomyces violascens</name>
    <dbReference type="NCBI Taxonomy" id="67381"/>
    <lineage>
        <taxon>Bacteria</taxon>
        <taxon>Bacillati</taxon>
        <taxon>Actinomycetota</taxon>
        <taxon>Actinomycetes</taxon>
        <taxon>Kitasatosporales</taxon>
        <taxon>Streptomycetaceae</taxon>
        <taxon>Streptomyces</taxon>
    </lineage>
</organism>
<protein>
    <submittedName>
        <fullName evidence="1">Uncharacterized protein</fullName>
    </submittedName>
</protein>
<dbReference type="Proteomes" id="UP001050808">
    <property type="component" value="Unassembled WGS sequence"/>
</dbReference>
<name>A0ABQ3R077_9ACTN</name>
<keyword evidence="2" id="KW-1185">Reference proteome</keyword>